<name>A0AA39XQU5_9PEZI</name>
<proteinExistence type="predicted"/>
<protein>
    <submittedName>
        <fullName evidence="2">Uncharacterized protein</fullName>
    </submittedName>
</protein>
<gene>
    <name evidence="2" type="ORF">B0T16DRAFT_449512</name>
</gene>
<evidence type="ECO:0000313" key="2">
    <source>
        <dbReference type="EMBL" id="KAK0638534.1"/>
    </source>
</evidence>
<evidence type="ECO:0000313" key="3">
    <source>
        <dbReference type="Proteomes" id="UP001174936"/>
    </source>
</evidence>
<comment type="caution">
    <text evidence="2">The sequence shown here is derived from an EMBL/GenBank/DDBJ whole genome shotgun (WGS) entry which is preliminary data.</text>
</comment>
<dbReference type="Proteomes" id="UP001174936">
    <property type="component" value="Unassembled WGS sequence"/>
</dbReference>
<reference evidence="2" key="1">
    <citation type="submission" date="2023-06" db="EMBL/GenBank/DDBJ databases">
        <title>Genome-scale phylogeny and comparative genomics of the fungal order Sordariales.</title>
        <authorList>
            <consortium name="Lawrence Berkeley National Laboratory"/>
            <person name="Hensen N."/>
            <person name="Bonometti L."/>
            <person name="Westerberg I."/>
            <person name="Brannstrom I.O."/>
            <person name="Guillou S."/>
            <person name="Cros-Aarteil S."/>
            <person name="Calhoun S."/>
            <person name="Haridas S."/>
            <person name="Kuo A."/>
            <person name="Mondo S."/>
            <person name="Pangilinan J."/>
            <person name="Riley R."/>
            <person name="Labutti K."/>
            <person name="Andreopoulos B."/>
            <person name="Lipzen A."/>
            <person name="Chen C."/>
            <person name="Yanf M."/>
            <person name="Daum C."/>
            <person name="Ng V."/>
            <person name="Clum A."/>
            <person name="Steindorff A."/>
            <person name="Ohm R."/>
            <person name="Martin F."/>
            <person name="Silar P."/>
            <person name="Natvig D."/>
            <person name="Lalanne C."/>
            <person name="Gautier V."/>
            <person name="Ament-Velasquez S.L."/>
            <person name="Kruys A."/>
            <person name="Hutchinson M.I."/>
            <person name="Powell A.J."/>
            <person name="Barry K."/>
            <person name="Miller A.N."/>
            <person name="Grigoriev I.V."/>
            <person name="Debuchy R."/>
            <person name="Gladieux P."/>
            <person name="Thoren M.H."/>
            <person name="Johannesson H."/>
        </authorList>
    </citation>
    <scope>NUCLEOTIDE SEQUENCE</scope>
    <source>
        <strain evidence="2">SMH2532-1</strain>
    </source>
</reference>
<organism evidence="2 3">
    <name type="scientific">Cercophora newfieldiana</name>
    <dbReference type="NCBI Taxonomy" id="92897"/>
    <lineage>
        <taxon>Eukaryota</taxon>
        <taxon>Fungi</taxon>
        <taxon>Dikarya</taxon>
        <taxon>Ascomycota</taxon>
        <taxon>Pezizomycotina</taxon>
        <taxon>Sordariomycetes</taxon>
        <taxon>Sordariomycetidae</taxon>
        <taxon>Sordariales</taxon>
        <taxon>Lasiosphaeriaceae</taxon>
        <taxon>Cercophora</taxon>
    </lineage>
</organism>
<evidence type="ECO:0000256" key="1">
    <source>
        <dbReference type="SAM" id="MobiDB-lite"/>
    </source>
</evidence>
<sequence>MVGPMTNPAQPPPGNARGVVSHSSTQQTWQSLGTQRFKRKKGRVDRAIEGRETVLFLLTDVPPKGSRTITYQQRRAAVQSKAVKSLEQVDRPETVWLEDPSGSRLYVDLAAGEWYQRTEAVIAEAYALNDAMLQRFPAPQGAPRPPLSHMELADFVDKWSDVRFRAMAVNFARFFKDQAEGDPMRDVIASVNGTRQRWVNTREVDRPTMTPWEYRLRCINMMIHGGDLESDTIMVENCDPGRFVHVRHGAQRAEFIRRAFEALYDGLTPAAARWVMDQSKAGKHKRTFESCIKFINQVTCIMTQHQDRYLNRRAVLEAQHPLLAQPHIQAEVQLRNAFVACWKAYLTNFTELAQKYEAIPAPAGGHLLPVAETQRVASTLRKPVEDVLKTIDIYIEHDSMHSHQPFNFDLWAPAKFLRIKH</sequence>
<keyword evidence="3" id="KW-1185">Reference proteome</keyword>
<feature type="region of interest" description="Disordered" evidence="1">
    <location>
        <begin position="1"/>
        <end position="36"/>
    </location>
</feature>
<accession>A0AA39XQU5</accession>
<dbReference type="EMBL" id="JAULSV010000007">
    <property type="protein sequence ID" value="KAK0638534.1"/>
    <property type="molecule type" value="Genomic_DNA"/>
</dbReference>
<feature type="compositionally biased region" description="Polar residues" evidence="1">
    <location>
        <begin position="21"/>
        <end position="34"/>
    </location>
</feature>
<dbReference type="AlphaFoldDB" id="A0AA39XQU5"/>